<proteinExistence type="predicted"/>
<reference evidence="1" key="1">
    <citation type="submission" date="2022-02" db="EMBL/GenBank/DDBJ databases">
        <title>Plant Genome Project.</title>
        <authorList>
            <person name="Zhang R.-G."/>
        </authorList>
    </citation>
    <scope>NUCLEOTIDE SEQUENCE</scope>
    <source>
        <strain evidence="1">AT1</strain>
    </source>
</reference>
<evidence type="ECO:0000313" key="1">
    <source>
        <dbReference type="EMBL" id="KAI8565126.1"/>
    </source>
</evidence>
<dbReference type="EMBL" id="CM046390">
    <property type="protein sequence ID" value="KAI8565126.1"/>
    <property type="molecule type" value="Genomic_DNA"/>
</dbReference>
<keyword evidence="2" id="KW-1185">Reference proteome</keyword>
<sequence length="574" mass="64960">MGKNGGNSWLNAVRKAFRSPTKENEKRSSRRREENEQEDEEKKRGKRMWIFRKPSGPHETTIQHNEAKNFRTSANTSMTISAETLPKNPMPRATDDQQRRVIAVAGTQAAIQHNEAKNFRTSANTSMTIGAETLPKNPMPRATDDQQRWAIAVAGTHETAIQHNEAKNFRTSANTSMTISAETLPKATDDKQRRAIAVAMATTAAAEAAVATAQAAVEIIRLTGPSILARKHFAVIAIQTAFRGYLARKALRALKGVVKLQALVRGHNVRRRAKKTLQCMQALVRAQDRVCEQRKRLSYEGSIDSVFSDPNSLWGSHFADRKSMMWRSGQNRFRCSEEEQLEEKHRLSDQWMTMKQWEKTSRASSDQREMIKTVEIDTSRPYSYINLNFQRSQNQSYHYHSDSSPLRRTRENLVINSRTTPSPSKTKPLQVHSASPRCPREERDSTKAQTSNLRSVCYNGRGANADSVPNYMNATESAKARARSQSAPRHRSVTPEKEKLFSAKKRLSFPIPDPYNGVGTSEGGYEYYLRSPNCKNRYREHSGMEQRSTTSSVYDYLGDEVSSPSISGGRRWLK</sequence>
<dbReference type="Proteomes" id="UP001062846">
    <property type="component" value="Chromosome 3"/>
</dbReference>
<comment type="caution">
    <text evidence="1">The sequence shown here is derived from an EMBL/GenBank/DDBJ whole genome shotgun (WGS) entry which is preliminary data.</text>
</comment>
<gene>
    <name evidence="1" type="ORF">RHMOL_Rhmol03G0236600</name>
</gene>
<protein>
    <submittedName>
        <fullName evidence="1">Uncharacterized protein</fullName>
    </submittedName>
</protein>
<accession>A0ACC0PIY7</accession>
<name>A0ACC0PIY7_RHOML</name>
<organism evidence="1 2">
    <name type="scientific">Rhododendron molle</name>
    <name type="common">Chinese azalea</name>
    <name type="synonym">Azalea mollis</name>
    <dbReference type="NCBI Taxonomy" id="49168"/>
    <lineage>
        <taxon>Eukaryota</taxon>
        <taxon>Viridiplantae</taxon>
        <taxon>Streptophyta</taxon>
        <taxon>Embryophyta</taxon>
        <taxon>Tracheophyta</taxon>
        <taxon>Spermatophyta</taxon>
        <taxon>Magnoliopsida</taxon>
        <taxon>eudicotyledons</taxon>
        <taxon>Gunneridae</taxon>
        <taxon>Pentapetalae</taxon>
        <taxon>asterids</taxon>
        <taxon>Ericales</taxon>
        <taxon>Ericaceae</taxon>
        <taxon>Ericoideae</taxon>
        <taxon>Rhodoreae</taxon>
        <taxon>Rhododendron</taxon>
    </lineage>
</organism>
<evidence type="ECO:0000313" key="2">
    <source>
        <dbReference type="Proteomes" id="UP001062846"/>
    </source>
</evidence>